<organism evidence="1 2">
    <name type="scientific">Sphaerodactylus townsendi</name>
    <dbReference type="NCBI Taxonomy" id="933632"/>
    <lineage>
        <taxon>Eukaryota</taxon>
        <taxon>Metazoa</taxon>
        <taxon>Chordata</taxon>
        <taxon>Craniata</taxon>
        <taxon>Vertebrata</taxon>
        <taxon>Euteleostomi</taxon>
        <taxon>Lepidosauria</taxon>
        <taxon>Squamata</taxon>
        <taxon>Bifurcata</taxon>
        <taxon>Gekkota</taxon>
        <taxon>Sphaerodactylidae</taxon>
        <taxon>Sphaerodactylus</taxon>
    </lineage>
</organism>
<keyword evidence="2" id="KW-1185">Reference proteome</keyword>
<evidence type="ECO:0000313" key="1">
    <source>
        <dbReference type="EMBL" id="KAH8010883.1"/>
    </source>
</evidence>
<name>A0ACB8FVM1_9SAUR</name>
<evidence type="ECO:0000313" key="2">
    <source>
        <dbReference type="Proteomes" id="UP000827872"/>
    </source>
</evidence>
<proteinExistence type="predicted"/>
<dbReference type="EMBL" id="CM037624">
    <property type="protein sequence ID" value="KAH8010883.1"/>
    <property type="molecule type" value="Genomic_DNA"/>
</dbReference>
<reference evidence="1" key="1">
    <citation type="submission" date="2021-08" db="EMBL/GenBank/DDBJ databases">
        <title>The first chromosome-level gecko genome reveals the dynamic sex chromosomes of Neotropical dwarf geckos (Sphaerodactylidae: Sphaerodactylus).</title>
        <authorList>
            <person name="Pinto B.J."/>
            <person name="Keating S.E."/>
            <person name="Gamble T."/>
        </authorList>
    </citation>
    <scope>NUCLEOTIDE SEQUENCE</scope>
    <source>
        <strain evidence="1">TG3544</strain>
    </source>
</reference>
<comment type="caution">
    <text evidence="1">The sequence shown here is derived from an EMBL/GenBank/DDBJ whole genome shotgun (WGS) entry which is preliminary data.</text>
</comment>
<gene>
    <name evidence="1" type="ORF">K3G42_015606</name>
</gene>
<sequence>MLARTSSVLEERRKVPSKGRSSTLAHVSMQCYRARRGTSGVAVAKEQAEASAACFPAFISCLERHITCLAGSHFSTGFVSSAVQDGTECLDKISTTSAECAHLDGTEDRFNGTERAACIELEGGTDKALRGGAVWEEEAPGLLELSRGVTMDKVISQSAALR</sequence>
<dbReference type="Proteomes" id="UP000827872">
    <property type="component" value="Linkage Group LG11"/>
</dbReference>
<protein>
    <submittedName>
        <fullName evidence="1">Uncharacterized protein</fullName>
    </submittedName>
</protein>
<accession>A0ACB8FVM1</accession>